<dbReference type="InterPro" id="IPR005338">
    <property type="entry name" value="Anhydro_N_Ac-Mur_kinase"/>
</dbReference>
<dbReference type="KEGG" id="hba:Hbal_1439"/>
<accession>C6XJ34</accession>
<dbReference type="UniPathway" id="UPA00544"/>
<comment type="catalytic activity">
    <reaction evidence="2">
        <text>1,6-anhydro-N-acetyl-beta-muramate + ATP + H2O = N-acetyl-D-muramate 6-phosphate + ADP + H(+)</text>
        <dbReference type="Rhea" id="RHEA:24952"/>
        <dbReference type="ChEBI" id="CHEBI:15377"/>
        <dbReference type="ChEBI" id="CHEBI:15378"/>
        <dbReference type="ChEBI" id="CHEBI:30616"/>
        <dbReference type="ChEBI" id="CHEBI:58690"/>
        <dbReference type="ChEBI" id="CHEBI:58722"/>
        <dbReference type="ChEBI" id="CHEBI:456216"/>
        <dbReference type="EC" id="2.7.1.170"/>
    </reaction>
</comment>
<keyword evidence="2" id="KW-0547">Nucleotide-binding</keyword>
<dbReference type="GO" id="GO:0097175">
    <property type="term" value="P:1,6-anhydro-N-acetyl-beta-muramic acid catabolic process"/>
    <property type="evidence" value="ECO:0007669"/>
    <property type="project" value="UniProtKB-UniRule"/>
</dbReference>
<dbReference type="Pfam" id="PF03702">
    <property type="entry name" value="AnmK"/>
    <property type="match status" value="1"/>
</dbReference>
<keyword evidence="1 2" id="KW-0119">Carbohydrate metabolism</keyword>
<dbReference type="PANTHER" id="PTHR30605:SF0">
    <property type="entry name" value="ANHYDRO-N-ACETYLMURAMIC ACID KINASE"/>
    <property type="match status" value="1"/>
</dbReference>
<evidence type="ECO:0000313" key="4">
    <source>
        <dbReference type="Proteomes" id="UP000002745"/>
    </source>
</evidence>
<dbReference type="HAMAP" id="MF_01270">
    <property type="entry name" value="AnhMurNAc_kinase"/>
    <property type="match status" value="1"/>
</dbReference>
<comment type="function">
    <text evidence="2">Catalyzes the specific phosphorylation of 1,6-anhydro-N-acetylmuramic acid (anhMurNAc) with the simultaneous cleavage of the 1,6-anhydro ring, generating MurNAc-6-P. Is required for the utilization of anhMurNAc either imported from the medium or derived from its own cell wall murein, and thus plays a role in cell wall recycling.</text>
</comment>
<evidence type="ECO:0000313" key="3">
    <source>
        <dbReference type="EMBL" id="ACT59129.1"/>
    </source>
</evidence>
<keyword evidence="4" id="KW-1185">Reference proteome</keyword>
<feature type="binding site" evidence="2">
    <location>
        <begin position="22"/>
        <end position="29"/>
    </location>
    <ligand>
        <name>ATP</name>
        <dbReference type="ChEBI" id="CHEBI:30616"/>
    </ligand>
</feature>
<keyword evidence="2" id="KW-0067">ATP-binding</keyword>
<dbReference type="OrthoDB" id="9763949at2"/>
<dbReference type="UniPathway" id="UPA00343"/>
<dbReference type="EMBL" id="CP001678">
    <property type="protein sequence ID" value="ACT59129.1"/>
    <property type="molecule type" value="Genomic_DNA"/>
</dbReference>
<dbReference type="Proteomes" id="UP000002745">
    <property type="component" value="Chromosome"/>
</dbReference>
<dbReference type="STRING" id="582402.Hbal_1439"/>
<dbReference type="PANTHER" id="PTHR30605">
    <property type="entry name" value="ANHYDRO-N-ACETYLMURAMIC ACID KINASE"/>
    <property type="match status" value="1"/>
</dbReference>
<dbReference type="GO" id="GO:0016301">
    <property type="term" value="F:kinase activity"/>
    <property type="evidence" value="ECO:0007669"/>
    <property type="project" value="UniProtKB-KW"/>
</dbReference>
<comment type="pathway">
    <text evidence="2">Amino-sugar metabolism; 1,6-anhydro-N-acetylmuramate degradation.</text>
</comment>
<dbReference type="NCBIfam" id="NF007141">
    <property type="entry name" value="PRK09585.1-5"/>
    <property type="match status" value="1"/>
</dbReference>
<name>C6XJ34_HIRBI</name>
<comment type="similarity">
    <text evidence="2">Belongs to the anhydro-N-acetylmuramic acid kinase family.</text>
</comment>
<dbReference type="eggNOG" id="COG2377">
    <property type="taxonomic scope" value="Bacteria"/>
</dbReference>
<keyword evidence="2" id="KW-0418">Kinase</keyword>
<dbReference type="RefSeq" id="WP_015827279.1">
    <property type="nucleotide sequence ID" value="NC_012982.1"/>
</dbReference>
<dbReference type="InterPro" id="IPR043129">
    <property type="entry name" value="ATPase_NBD"/>
</dbReference>
<reference evidence="4" key="1">
    <citation type="journal article" date="2011" name="J. Bacteriol.">
        <title>Genome sequences of eight morphologically diverse alphaproteobacteria.</title>
        <authorList>
            <consortium name="US DOE Joint Genome Institute"/>
            <person name="Brown P.J."/>
            <person name="Kysela D.T."/>
            <person name="Buechlein A."/>
            <person name="Hemmerich C."/>
            <person name="Brun Y.V."/>
        </authorList>
    </citation>
    <scope>NUCLEOTIDE SEQUENCE [LARGE SCALE GENOMIC DNA]</scope>
    <source>
        <strain evidence="4">ATCC 49814 / DSM 5838 / IFAM 1418</strain>
    </source>
</reference>
<dbReference type="AlphaFoldDB" id="C6XJ34"/>
<evidence type="ECO:0000256" key="1">
    <source>
        <dbReference type="ARBA" id="ARBA00023277"/>
    </source>
</evidence>
<sequence length="389" mass="42104">MSSQLAQLFKTGPQWVLGFMSGTSLDGVDVALVKTDGERIEELGSWITISYTNAQRKVLAEATQDALKWNWEGVRPKSFDKAERLMTLAHAEAAQKLMQFGGGETPVLAGFHGQTVLHSPPLDGQKGKTLQLGDGQLLAKELGIPVVYDFRTADMEAGGHGAPLAPIYHTALLDMEAAKRNQNEFTGVVLNLGGVANFTWQTSDQPPIAFDTGPGNGPIDEWIEKHGKGAFDADAKFALAGKVHEEKIKDWLKHPYFSTKPPKSLDRYDFSAEKLVSDMSFEDGAATLTAFSARTVLQALSSMPKKPEMVVATGGGRHNPLIMQYLRDELGDALIDASSIGWRGDAIEAEAFAFLAARSALELPISFPETTGAPEPITGGRHIATTRKR</sequence>
<gene>
    <name evidence="2" type="primary">anmK</name>
    <name evidence="3" type="ordered locus">Hbal_1439</name>
</gene>
<dbReference type="Gene3D" id="3.30.420.40">
    <property type="match status" value="2"/>
</dbReference>
<dbReference type="GO" id="GO:0006040">
    <property type="term" value="P:amino sugar metabolic process"/>
    <property type="evidence" value="ECO:0007669"/>
    <property type="project" value="InterPro"/>
</dbReference>
<dbReference type="GO" id="GO:0009254">
    <property type="term" value="P:peptidoglycan turnover"/>
    <property type="evidence" value="ECO:0007669"/>
    <property type="project" value="UniProtKB-UniRule"/>
</dbReference>
<keyword evidence="2" id="KW-0808">Transferase</keyword>
<comment type="pathway">
    <text evidence="2">Cell wall biogenesis; peptidoglycan recycling.</text>
</comment>
<organism evidence="3 4">
    <name type="scientific">Hirschia baltica (strain ATCC 49814 / DSM 5838 / IFAM 1418)</name>
    <dbReference type="NCBI Taxonomy" id="582402"/>
    <lineage>
        <taxon>Bacteria</taxon>
        <taxon>Pseudomonadati</taxon>
        <taxon>Pseudomonadota</taxon>
        <taxon>Alphaproteobacteria</taxon>
        <taxon>Hyphomonadales</taxon>
        <taxon>Hyphomonadaceae</taxon>
        <taxon>Hirschia</taxon>
    </lineage>
</organism>
<dbReference type="HOGENOM" id="CLU_038782_3_0_5"/>
<proteinExistence type="inferred from homology"/>
<dbReference type="GO" id="GO:0016773">
    <property type="term" value="F:phosphotransferase activity, alcohol group as acceptor"/>
    <property type="evidence" value="ECO:0007669"/>
    <property type="project" value="UniProtKB-UniRule"/>
</dbReference>
<dbReference type="GO" id="GO:0005524">
    <property type="term" value="F:ATP binding"/>
    <property type="evidence" value="ECO:0007669"/>
    <property type="project" value="UniProtKB-UniRule"/>
</dbReference>
<dbReference type="SUPFAM" id="SSF53067">
    <property type="entry name" value="Actin-like ATPase domain"/>
    <property type="match status" value="1"/>
</dbReference>
<evidence type="ECO:0000256" key="2">
    <source>
        <dbReference type="HAMAP-Rule" id="MF_01270"/>
    </source>
</evidence>
<dbReference type="EC" id="2.7.1.170" evidence="2"/>
<protein>
    <recommendedName>
        <fullName evidence="2">Anhydro-N-acetylmuramic acid kinase</fullName>
        <ecNumber evidence="2">2.7.1.170</ecNumber>
    </recommendedName>
    <alternativeName>
        <fullName evidence="2">AnhMurNAc kinase</fullName>
    </alternativeName>
</protein>